<comment type="function">
    <text evidence="7">Required for formation of the rod structure of the flagellar apparatus. Together with FliI and FliH, may constitute the export apparatus of flagellin.</text>
</comment>
<dbReference type="RefSeq" id="WP_150040573.1">
    <property type="nucleotide sequence ID" value="NZ_OW485601.1"/>
</dbReference>
<dbReference type="Gene3D" id="3.40.30.60">
    <property type="entry name" value="FHIPEP family, domain 1"/>
    <property type="match status" value="1"/>
</dbReference>
<dbReference type="GO" id="GO:0005886">
    <property type="term" value="C:plasma membrane"/>
    <property type="evidence" value="ECO:0007669"/>
    <property type="project" value="UniProtKB-SubCell"/>
</dbReference>
<dbReference type="Proteomes" id="UP000325255">
    <property type="component" value="Unassembled WGS sequence"/>
</dbReference>
<evidence type="ECO:0000256" key="3">
    <source>
        <dbReference type="ARBA" id="ARBA00022475"/>
    </source>
</evidence>
<dbReference type="Pfam" id="PF00771">
    <property type="entry name" value="FHIPEP"/>
    <property type="match status" value="1"/>
</dbReference>
<proteinExistence type="inferred from homology"/>
<dbReference type="Gene3D" id="3.40.50.12790">
    <property type="entry name" value="FHIPEP family, domain 4"/>
    <property type="match status" value="1"/>
</dbReference>
<dbReference type="Gene3D" id="1.10.8.540">
    <property type="entry name" value="FHIPEP family, domain 3"/>
    <property type="match status" value="1"/>
</dbReference>
<evidence type="ECO:0000313" key="9">
    <source>
        <dbReference type="Proteomes" id="UP000325255"/>
    </source>
</evidence>
<dbReference type="AlphaFoldDB" id="A0A5M6IVX6"/>
<comment type="caution">
    <text evidence="8">The sequence shown here is derived from an EMBL/GenBank/DDBJ whole genome shotgun (WGS) entry which is preliminary data.</text>
</comment>
<dbReference type="PANTHER" id="PTHR30161:SF1">
    <property type="entry name" value="FLAGELLAR BIOSYNTHESIS PROTEIN FLHA-RELATED"/>
    <property type="match status" value="1"/>
</dbReference>
<organism evidence="8 9">
    <name type="scientific">Rhodovastum atsumiense</name>
    <dbReference type="NCBI Taxonomy" id="504468"/>
    <lineage>
        <taxon>Bacteria</taxon>
        <taxon>Pseudomonadati</taxon>
        <taxon>Pseudomonadota</taxon>
        <taxon>Alphaproteobacteria</taxon>
        <taxon>Acetobacterales</taxon>
        <taxon>Acetobacteraceae</taxon>
        <taxon>Rhodovastum</taxon>
    </lineage>
</organism>
<comment type="similarity">
    <text evidence="2 7">Belongs to the FHIPEP (flagella/HR/invasion proteins export pore) family.</text>
</comment>
<keyword evidence="7" id="KW-0813">Transport</keyword>
<dbReference type="InterPro" id="IPR042196">
    <property type="entry name" value="FHIPEP_4"/>
</dbReference>
<feature type="transmembrane region" description="Helical" evidence="7">
    <location>
        <begin position="25"/>
        <end position="43"/>
    </location>
</feature>
<evidence type="ECO:0000256" key="5">
    <source>
        <dbReference type="ARBA" id="ARBA00022989"/>
    </source>
</evidence>
<accession>A0A5M6IVX6</accession>
<dbReference type="EMBL" id="VWPK01000012">
    <property type="protein sequence ID" value="KAA5612474.1"/>
    <property type="molecule type" value="Genomic_DNA"/>
</dbReference>
<feature type="transmembrane region" description="Helical" evidence="7">
    <location>
        <begin position="120"/>
        <end position="143"/>
    </location>
</feature>
<keyword evidence="9" id="KW-1185">Reference proteome</keyword>
<feature type="transmembrane region" description="Helical" evidence="7">
    <location>
        <begin position="49"/>
        <end position="68"/>
    </location>
</feature>
<keyword evidence="8" id="KW-0282">Flagellum</keyword>
<dbReference type="InterPro" id="IPR006301">
    <property type="entry name" value="FlhA"/>
</dbReference>
<keyword evidence="7" id="KW-0653">Protein transport</keyword>
<dbReference type="InterPro" id="IPR001712">
    <property type="entry name" value="T3SS_FHIPEP"/>
</dbReference>
<keyword evidence="8" id="KW-0966">Cell projection</keyword>
<dbReference type="InterPro" id="IPR042194">
    <property type="entry name" value="FHIPEP_1"/>
</dbReference>
<name>A0A5M6IVX6_9PROT</name>
<feature type="transmembrane region" description="Helical" evidence="7">
    <location>
        <begin position="213"/>
        <end position="234"/>
    </location>
</feature>
<gene>
    <name evidence="7 8" type="primary">flhA</name>
    <name evidence="8" type="ORF">F1189_09890</name>
</gene>
<evidence type="ECO:0000256" key="2">
    <source>
        <dbReference type="ARBA" id="ARBA00008835"/>
    </source>
</evidence>
<dbReference type="PRINTS" id="PR00949">
    <property type="entry name" value="TYPE3IMAPROT"/>
</dbReference>
<keyword evidence="6 7" id="KW-0472">Membrane</keyword>
<evidence type="ECO:0000256" key="7">
    <source>
        <dbReference type="RuleBase" id="RU364093"/>
    </source>
</evidence>
<dbReference type="InterPro" id="IPR025505">
    <property type="entry name" value="FHIPEP_CS"/>
</dbReference>
<evidence type="ECO:0000256" key="4">
    <source>
        <dbReference type="ARBA" id="ARBA00022692"/>
    </source>
</evidence>
<protein>
    <recommendedName>
        <fullName evidence="7">Flagellar biosynthesis protein FlhA</fullName>
    </recommendedName>
</protein>
<keyword evidence="5 7" id="KW-1133">Transmembrane helix</keyword>
<keyword evidence="8" id="KW-0969">Cilium</keyword>
<keyword evidence="7" id="KW-1006">Bacterial flagellum protein export</keyword>
<comment type="subcellular location">
    <subcellularLocation>
        <location evidence="1 7">Cell membrane</location>
        <topology evidence="1 7">Multi-pass membrane protein</topology>
    </subcellularLocation>
</comment>
<dbReference type="PIRSF" id="PIRSF005419">
    <property type="entry name" value="FlhA"/>
    <property type="match status" value="1"/>
</dbReference>
<dbReference type="NCBIfam" id="TIGR01398">
    <property type="entry name" value="FlhA"/>
    <property type="match status" value="1"/>
</dbReference>
<dbReference type="GO" id="GO:0009306">
    <property type="term" value="P:protein secretion"/>
    <property type="evidence" value="ECO:0007669"/>
    <property type="project" value="InterPro"/>
</dbReference>
<feature type="transmembrane region" description="Helical" evidence="7">
    <location>
        <begin position="80"/>
        <end position="100"/>
    </location>
</feature>
<dbReference type="PROSITE" id="PS00994">
    <property type="entry name" value="FHIPEP"/>
    <property type="match status" value="1"/>
</dbReference>
<keyword evidence="3 7" id="KW-1003">Cell membrane</keyword>
<evidence type="ECO:0000313" key="8">
    <source>
        <dbReference type="EMBL" id="KAA5612474.1"/>
    </source>
</evidence>
<keyword evidence="7" id="KW-1005">Bacterial flagellum biogenesis</keyword>
<dbReference type="OrthoDB" id="9759185at2"/>
<dbReference type="InterPro" id="IPR042193">
    <property type="entry name" value="FHIPEP_3"/>
</dbReference>
<reference evidence="8 9" key="1">
    <citation type="submission" date="2019-09" db="EMBL/GenBank/DDBJ databases">
        <title>Genome sequence of Rhodovastum atsumiense, a diverse member of the Acetobacteraceae family of non-sulfur purple photosynthetic bacteria.</title>
        <authorList>
            <person name="Meyer T."/>
            <person name="Kyndt J."/>
        </authorList>
    </citation>
    <scope>NUCLEOTIDE SEQUENCE [LARGE SCALE GENOMIC DNA]</scope>
    <source>
        <strain evidence="8 9">DSM 21279</strain>
    </source>
</reference>
<dbReference type="PANTHER" id="PTHR30161">
    <property type="entry name" value="FLAGELLAR EXPORT PROTEIN, MEMBRANE FLHA SUBUNIT-RELATED"/>
    <property type="match status" value="1"/>
</dbReference>
<feature type="transmembrane region" description="Helical" evidence="7">
    <location>
        <begin position="254"/>
        <end position="274"/>
    </location>
</feature>
<evidence type="ECO:0000256" key="1">
    <source>
        <dbReference type="ARBA" id="ARBA00004651"/>
    </source>
</evidence>
<evidence type="ECO:0000256" key="6">
    <source>
        <dbReference type="ARBA" id="ARBA00023136"/>
    </source>
</evidence>
<keyword evidence="4 7" id="KW-0812">Transmembrane</keyword>
<dbReference type="GO" id="GO:0044780">
    <property type="term" value="P:bacterial-type flagellum assembly"/>
    <property type="evidence" value="ECO:0007669"/>
    <property type="project" value="InterPro"/>
</dbReference>
<sequence length="693" mass="72691">MAEGIPLNLQDFAARLRGRAPGTDIWLALGVVALLSVLILPLPPVVLDLGLAISLTASVLVLMVALFLHRPLDFTSFPTLLLLTTLLRLSLNVATTRLILSHGHEGPAAAGHVVQAFGGFLMGGDVVIGLILFAILLVVNFMVITKGSGRIAEVAARFSLDAMPGKQMAIDAELSSGAIDEATARVRRRELEEESGFYGAMDGAAKFVRGDAIAGLLITFINILGGLAIGLVRHGMPFADAATTFTTLTVGDGLVSQIPALLVSTAAGIVVTKGGTEGSADAALMRQLGGNPKPLALAAGAAALLALMPGLPALPFLAIAGLAAAGAYARHHAGTATAQAEPPAPAAPAEPPIAEALRMDMIRLELGLGLLGLAGGETPRLTEQIKVMRRSIAVEMGFVLPPVRIQDNMQLAADAYSVRIKEIEAGKGEIRAGQLLAMDPSGGVPDLPGERTIEPAFGLPALWIDPATRENAVFRGCTVVDPASVLATHLTEIVRQTMPELLSFAETQKLLDDLPREQQKLVAELIPGQITVSGVQRVLQMLLAERISIRDLPTILEGVQEACTGGARVIPAIVGHVRARLARQISDAHLGPSGYIPLVTMSPEWESAFATALVGPPEDRQLAMPPSQVSDFMQRLRTAFDAAAAAGEPAVLLTSGGIRLHVRAIVERIRPLTPVLAQAEIFPRVRIRTVGSI</sequence>
<feature type="transmembrane region" description="Helical" evidence="7">
    <location>
        <begin position="295"/>
        <end position="328"/>
    </location>
</feature>